<sequence length="71" mass="7581">MPETNKAYAIAWKRGLLFALIGAVLGTVLSLAFGFIGIPWQGALVMGAIGAVIGLIQPPLNRAVRRSVYRD</sequence>
<gene>
    <name evidence="2" type="ORF">GCM10010285_44440</name>
</gene>
<keyword evidence="1" id="KW-0812">Transmembrane</keyword>
<name>A0ABQ2TBW0_STREZ</name>
<evidence type="ECO:0000256" key="1">
    <source>
        <dbReference type="SAM" id="Phobius"/>
    </source>
</evidence>
<comment type="caution">
    <text evidence="2">The sequence shown here is derived from an EMBL/GenBank/DDBJ whole genome shotgun (WGS) entry which is preliminary data.</text>
</comment>
<dbReference type="Proteomes" id="UP000597853">
    <property type="component" value="Unassembled WGS sequence"/>
</dbReference>
<keyword evidence="1" id="KW-1133">Transmembrane helix</keyword>
<dbReference type="EMBL" id="BMTX01000015">
    <property type="protein sequence ID" value="GGS60283.1"/>
    <property type="molecule type" value="Genomic_DNA"/>
</dbReference>
<keyword evidence="3" id="KW-1185">Reference proteome</keyword>
<feature type="transmembrane region" description="Helical" evidence="1">
    <location>
        <begin position="42"/>
        <end position="60"/>
    </location>
</feature>
<accession>A0ABQ2TBW0</accession>
<organism evidence="2 3">
    <name type="scientific">Streptomyces pseudogriseolus</name>
    <name type="common">Streptomyces gancidicus</name>
    <name type="synonym">Streptomyces rubiginosus</name>
    <dbReference type="NCBI Taxonomy" id="36817"/>
    <lineage>
        <taxon>Bacteria</taxon>
        <taxon>Bacillati</taxon>
        <taxon>Actinomycetota</taxon>
        <taxon>Actinomycetes</taxon>
        <taxon>Kitasatosporales</taxon>
        <taxon>Streptomycetaceae</taxon>
        <taxon>Streptomyces</taxon>
        <taxon>Streptomyces pseudogriseolus group</taxon>
    </lineage>
</organism>
<proteinExistence type="predicted"/>
<reference evidence="3" key="1">
    <citation type="journal article" date="2019" name="Int. J. Syst. Evol. Microbiol.">
        <title>The Global Catalogue of Microorganisms (GCM) 10K type strain sequencing project: providing services to taxonomists for standard genome sequencing and annotation.</title>
        <authorList>
            <consortium name="The Broad Institute Genomics Platform"/>
            <consortium name="The Broad Institute Genome Sequencing Center for Infectious Disease"/>
            <person name="Wu L."/>
            <person name="Ma J."/>
        </authorList>
    </citation>
    <scope>NUCLEOTIDE SEQUENCE [LARGE SCALE GENOMIC DNA]</scope>
    <source>
        <strain evidence="3">JCM 4416</strain>
    </source>
</reference>
<evidence type="ECO:0000313" key="3">
    <source>
        <dbReference type="Proteomes" id="UP000597853"/>
    </source>
</evidence>
<evidence type="ECO:0000313" key="2">
    <source>
        <dbReference type="EMBL" id="GGS60283.1"/>
    </source>
</evidence>
<protein>
    <submittedName>
        <fullName evidence="2">Uncharacterized protein</fullName>
    </submittedName>
</protein>
<feature type="transmembrane region" description="Helical" evidence="1">
    <location>
        <begin position="16"/>
        <end position="36"/>
    </location>
</feature>
<keyword evidence="1" id="KW-0472">Membrane</keyword>